<sequence length="64" mass="7521">MVLPKKSSHVREVKMMEVIHVVSFEGEGTEENPARLINEYYSKEGALLATKDEWLEREIEKMRK</sequence>
<accession>A0ABD5FR57</accession>
<dbReference type="AlphaFoldDB" id="A0ABD5FR57"/>
<dbReference type="EMBL" id="JARQDZ010000027">
    <property type="protein sequence ID" value="MDT2984504.1"/>
    <property type="molecule type" value="Genomic_DNA"/>
</dbReference>
<evidence type="ECO:0000313" key="1">
    <source>
        <dbReference type="EMBL" id="MDT2984504.1"/>
    </source>
</evidence>
<protein>
    <submittedName>
        <fullName evidence="1">Uncharacterized protein</fullName>
    </submittedName>
</protein>
<gene>
    <name evidence="1" type="ORF">P7I34_17895</name>
</gene>
<dbReference type="RefSeq" id="WP_271292197.1">
    <property type="nucleotide sequence ID" value="NZ_CAXOFN010000012.1"/>
</dbReference>
<dbReference type="Proteomes" id="UP001253851">
    <property type="component" value="Unassembled WGS sequence"/>
</dbReference>
<name>A0ABD5FR57_ENTCA</name>
<comment type="caution">
    <text evidence="1">The sequence shown here is derived from an EMBL/GenBank/DDBJ whole genome shotgun (WGS) entry which is preliminary data.</text>
</comment>
<proteinExistence type="predicted"/>
<reference evidence="1 2" key="1">
    <citation type="submission" date="2023-03" db="EMBL/GenBank/DDBJ databases">
        <authorList>
            <person name="Shen W."/>
            <person name="Cai J."/>
        </authorList>
    </citation>
    <scope>NUCLEOTIDE SEQUENCE [LARGE SCALE GENOMIC DNA]</scope>
    <source>
        <strain evidence="1 2">B516</strain>
    </source>
</reference>
<organism evidence="1 2">
    <name type="scientific">Enterococcus casseliflavus</name>
    <name type="common">Enterococcus flavescens</name>
    <dbReference type="NCBI Taxonomy" id="37734"/>
    <lineage>
        <taxon>Bacteria</taxon>
        <taxon>Bacillati</taxon>
        <taxon>Bacillota</taxon>
        <taxon>Bacilli</taxon>
        <taxon>Lactobacillales</taxon>
        <taxon>Enterococcaceae</taxon>
        <taxon>Enterococcus</taxon>
    </lineage>
</organism>
<evidence type="ECO:0000313" key="2">
    <source>
        <dbReference type="Proteomes" id="UP001253851"/>
    </source>
</evidence>